<proteinExistence type="inferred from homology"/>
<comment type="catalytic activity">
    <reaction evidence="10">
        <text>GTP + H2O = GDP + phosphate + H(+)</text>
        <dbReference type="Rhea" id="RHEA:19669"/>
        <dbReference type="ChEBI" id="CHEBI:15377"/>
        <dbReference type="ChEBI" id="CHEBI:15378"/>
        <dbReference type="ChEBI" id="CHEBI:37565"/>
        <dbReference type="ChEBI" id="CHEBI:43474"/>
        <dbReference type="ChEBI" id="CHEBI:58189"/>
    </reaction>
    <physiologicalReaction direction="left-to-right" evidence="10">
        <dbReference type="Rhea" id="RHEA:19670"/>
    </physiologicalReaction>
</comment>
<dbReference type="Pfam" id="PF08938">
    <property type="entry name" value="HBS1_N"/>
    <property type="match status" value="1"/>
</dbReference>
<dbReference type="SUPFAM" id="SSF50447">
    <property type="entry name" value="Translation proteins"/>
    <property type="match status" value="1"/>
</dbReference>
<evidence type="ECO:0000256" key="11">
    <source>
        <dbReference type="ARBA" id="ARBA00063537"/>
    </source>
</evidence>
<dbReference type="Pfam" id="PF00009">
    <property type="entry name" value="GTP_EFTU"/>
    <property type="match status" value="1"/>
</dbReference>
<dbReference type="InterPro" id="IPR005225">
    <property type="entry name" value="Small_GTP-bd"/>
</dbReference>
<dbReference type="Proteomes" id="UP001221413">
    <property type="component" value="Unassembled WGS sequence"/>
</dbReference>
<name>A0AAD6NGW7_DREDA</name>
<dbReference type="InterPro" id="IPR015033">
    <property type="entry name" value="HBS1-like_N"/>
</dbReference>
<organism evidence="15 16">
    <name type="scientific">Drechslerella dactyloides</name>
    <name type="common">Nematode-trapping fungus</name>
    <name type="synonym">Arthrobotrys dactyloides</name>
    <dbReference type="NCBI Taxonomy" id="74499"/>
    <lineage>
        <taxon>Eukaryota</taxon>
        <taxon>Fungi</taxon>
        <taxon>Dikarya</taxon>
        <taxon>Ascomycota</taxon>
        <taxon>Pezizomycotina</taxon>
        <taxon>Orbiliomycetes</taxon>
        <taxon>Orbiliales</taxon>
        <taxon>Orbiliaceae</taxon>
        <taxon>Drechslerella</taxon>
    </lineage>
</organism>
<dbReference type="PANTHER" id="PTHR23115">
    <property type="entry name" value="TRANSLATION FACTOR"/>
    <property type="match status" value="1"/>
</dbReference>
<feature type="compositionally biased region" description="Pro residues" evidence="13">
    <location>
        <begin position="223"/>
        <end position="232"/>
    </location>
</feature>
<keyword evidence="16" id="KW-1185">Reference proteome</keyword>
<keyword evidence="7" id="KW-0810">Translation regulation</keyword>
<dbReference type="InterPro" id="IPR000795">
    <property type="entry name" value="T_Tr_GTP-bd_dom"/>
</dbReference>
<dbReference type="FunFam" id="3.40.50.300:FF:000204">
    <property type="entry name" value="Translation elongation factor Tu"/>
    <property type="match status" value="1"/>
</dbReference>
<evidence type="ECO:0000256" key="6">
    <source>
        <dbReference type="ARBA" id="ARBA00022801"/>
    </source>
</evidence>
<dbReference type="PROSITE" id="PS51722">
    <property type="entry name" value="G_TR_2"/>
    <property type="match status" value="1"/>
</dbReference>
<keyword evidence="9" id="KW-0342">GTP-binding</keyword>
<dbReference type="CDD" id="cd01883">
    <property type="entry name" value="EF1_alpha"/>
    <property type="match status" value="1"/>
</dbReference>
<sequence length="812" mass="88072">MSRHKIVRTMNLADELDDYDGDDYYEEEENEGMSQADKAKMADGLRRVREVIGDDVPTITNDKIEETLWYYYFDVERSITYLLMGATEKKKQKKTAAVDSSKARATFWDTRDSKYWRIDPRNIDNRIPPGVWDDIPFGGVPICRLAELVPPPIPVGARTTGLLGGSGPQPGKVSKLAALAKARSKAKAEKAAEVAGNDSSQSTTAVSLLNRLSKKVSTPIPVEAPAPMPVTPTPAAATEYDPPASESIPQQNDKIPTEKTRPNFIADPDSTPKALPSGFAKSMFGRRLDEMLLDLDEEIADAQLIYFSVAPSQKAAAKAKQGFEGPSPDDVVIAAQSQSKGLNKGQKAEKSSSTATTSIQKGVDGLKIAEPPEKPTAPKIARKKIDVVAEYEKSKAKRKENANLVVIGHVDAGKSTLMGRLLYDTGVVDERTIQKYKQEAEKIGKSSFALAWVLDQTGEERARGVTIDIAVNAFETEKGRFTILDAPGHRDFIPNMIAGAAQADFAVLVIDSSPGEFEAGFNIRGQTKEHALLVRSMGVQRIIVAVNKLDLLHWDQDRFDEIRQQMSQFLTTAGFQSKNVSFIPCSGLTGDNIVRKPEEGLVSWYSGPTLIEELETAKPVAKAIEKALRMTITDVYRGGVTNPVTISGRIEVGNLQIGDTIIGIPGDEKATVKGIEVDNETTEWAVAGNNVQLHLAGIEMDHLKIGDVVCHADSPLVPLKEFEAKILAFESLTPMMVDIHRGRLNASGRITKLVATLDKGNGTVTKKKPRHISPGSLAVISILVTGAPLPLEKGSRVVLRADGLTVAAGVVE</sequence>
<dbReference type="SUPFAM" id="SSF52540">
    <property type="entry name" value="P-loop containing nucleoside triphosphate hydrolases"/>
    <property type="match status" value="1"/>
</dbReference>
<keyword evidence="8" id="KW-0648">Protein biosynthesis</keyword>
<evidence type="ECO:0000256" key="4">
    <source>
        <dbReference type="ARBA" id="ARBA00022490"/>
    </source>
</evidence>
<comment type="subunit">
    <text evidence="11">Component of the Dom34-Hbs1 complex, also named Pelota-HBS1L complex, composed of dom34 and hbs1.</text>
</comment>
<evidence type="ECO:0000256" key="7">
    <source>
        <dbReference type="ARBA" id="ARBA00022845"/>
    </source>
</evidence>
<dbReference type="Gene3D" id="2.40.30.10">
    <property type="entry name" value="Translation factors"/>
    <property type="match status" value="2"/>
</dbReference>
<evidence type="ECO:0000256" key="3">
    <source>
        <dbReference type="ARBA" id="ARBA00013870"/>
    </source>
</evidence>
<dbReference type="GO" id="GO:0005829">
    <property type="term" value="C:cytosol"/>
    <property type="evidence" value="ECO:0007669"/>
    <property type="project" value="GOC"/>
</dbReference>
<dbReference type="FunFam" id="2.40.30.10:FF:000020">
    <property type="entry name" value="Translation elongation factor EF-1"/>
    <property type="match status" value="1"/>
</dbReference>
<dbReference type="GO" id="GO:0005525">
    <property type="term" value="F:GTP binding"/>
    <property type="evidence" value="ECO:0007669"/>
    <property type="project" value="UniProtKB-KW"/>
</dbReference>
<evidence type="ECO:0000256" key="5">
    <source>
        <dbReference type="ARBA" id="ARBA00022741"/>
    </source>
</evidence>
<evidence type="ECO:0000256" key="8">
    <source>
        <dbReference type="ARBA" id="ARBA00022917"/>
    </source>
</evidence>
<dbReference type="PRINTS" id="PR00315">
    <property type="entry name" value="ELONGATNFCT"/>
</dbReference>
<reference evidence="15" key="1">
    <citation type="submission" date="2023-01" db="EMBL/GenBank/DDBJ databases">
        <title>The chitinases involved in constricting ring structure development in the nematode-trapping fungus Drechslerella dactyloides.</title>
        <authorList>
            <person name="Wang R."/>
            <person name="Zhang L."/>
            <person name="Tang P."/>
            <person name="Li S."/>
            <person name="Liang L."/>
        </authorList>
    </citation>
    <scope>NUCLEOTIDE SEQUENCE</scope>
    <source>
        <strain evidence="15">YMF1.00031</strain>
    </source>
</reference>
<evidence type="ECO:0000256" key="13">
    <source>
        <dbReference type="SAM" id="MobiDB-lite"/>
    </source>
</evidence>
<dbReference type="InterPro" id="IPR031157">
    <property type="entry name" value="G_TR_CS"/>
</dbReference>
<dbReference type="NCBIfam" id="TIGR00231">
    <property type="entry name" value="small_GTP"/>
    <property type="match status" value="1"/>
</dbReference>
<keyword evidence="6" id="KW-0378">Hydrolase</keyword>
<comment type="caution">
    <text evidence="15">The sequence shown here is derived from an EMBL/GenBank/DDBJ whole genome shotgun (WGS) entry which is preliminary data.</text>
</comment>
<dbReference type="InterPro" id="IPR027417">
    <property type="entry name" value="P-loop_NTPase"/>
</dbReference>
<dbReference type="InterPro" id="IPR009000">
    <property type="entry name" value="Transl_B-barrel_sf"/>
</dbReference>
<dbReference type="AlphaFoldDB" id="A0AAD6NGW7"/>
<evidence type="ECO:0000259" key="14">
    <source>
        <dbReference type="PROSITE" id="PS51722"/>
    </source>
</evidence>
<evidence type="ECO:0000256" key="10">
    <source>
        <dbReference type="ARBA" id="ARBA00049117"/>
    </source>
</evidence>
<feature type="domain" description="Tr-type G" evidence="14">
    <location>
        <begin position="399"/>
        <end position="622"/>
    </location>
</feature>
<dbReference type="SUPFAM" id="SSF50465">
    <property type="entry name" value="EF-Tu/eEF-1alpha/eIF2-gamma C-terminal domain"/>
    <property type="match status" value="1"/>
</dbReference>
<dbReference type="Gene3D" id="3.40.50.300">
    <property type="entry name" value="P-loop containing nucleotide triphosphate hydrolases"/>
    <property type="match status" value="1"/>
</dbReference>
<dbReference type="PROSITE" id="PS00301">
    <property type="entry name" value="G_TR_1"/>
    <property type="match status" value="1"/>
</dbReference>
<dbReference type="InterPro" id="IPR054696">
    <property type="entry name" value="GTP-eEF1A_C"/>
</dbReference>
<evidence type="ECO:0000256" key="1">
    <source>
        <dbReference type="ARBA" id="ARBA00004496"/>
    </source>
</evidence>
<dbReference type="GO" id="GO:0002184">
    <property type="term" value="P:cytoplasmic translational termination"/>
    <property type="evidence" value="ECO:0007669"/>
    <property type="project" value="UniProtKB-ARBA"/>
</dbReference>
<dbReference type="GO" id="GO:0003924">
    <property type="term" value="F:GTPase activity"/>
    <property type="evidence" value="ECO:0007669"/>
    <property type="project" value="InterPro"/>
</dbReference>
<evidence type="ECO:0000256" key="12">
    <source>
        <dbReference type="ARBA" id="ARBA00074866"/>
    </source>
</evidence>
<evidence type="ECO:0000256" key="2">
    <source>
        <dbReference type="ARBA" id="ARBA00007249"/>
    </source>
</evidence>
<dbReference type="Pfam" id="PF03144">
    <property type="entry name" value="GTP_EFTU_D2"/>
    <property type="match status" value="1"/>
</dbReference>
<gene>
    <name evidence="15" type="ORF">Dda_8983</name>
</gene>
<feature type="region of interest" description="Disordered" evidence="13">
    <location>
        <begin position="338"/>
        <end position="380"/>
    </location>
</feature>
<dbReference type="GO" id="GO:0006417">
    <property type="term" value="P:regulation of translation"/>
    <property type="evidence" value="ECO:0007669"/>
    <property type="project" value="UniProtKB-KW"/>
</dbReference>
<accession>A0AAD6NGW7</accession>
<dbReference type="InterPro" id="IPR004161">
    <property type="entry name" value="EFTu-like_2"/>
</dbReference>
<evidence type="ECO:0000313" key="16">
    <source>
        <dbReference type="Proteomes" id="UP001221413"/>
    </source>
</evidence>
<keyword evidence="4" id="KW-0963">Cytoplasm</keyword>
<evidence type="ECO:0000256" key="9">
    <source>
        <dbReference type="ARBA" id="ARBA00023134"/>
    </source>
</evidence>
<dbReference type="Pfam" id="PF22594">
    <property type="entry name" value="GTP-eEF1A_C"/>
    <property type="match status" value="1"/>
</dbReference>
<protein>
    <recommendedName>
        <fullName evidence="12">Elongation factor 1 alpha-like protein</fullName>
    </recommendedName>
    <alternativeName>
        <fullName evidence="3">Elongation factor 1-alpha</fullName>
    </alternativeName>
</protein>
<comment type="subcellular location">
    <subcellularLocation>
        <location evidence="1">Cytoplasm</location>
    </subcellularLocation>
</comment>
<comment type="similarity">
    <text evidence="2">Belongs to the TRAFAC class translation factor GTPase superfamily. Classic translation factor GTPase family. EF-Tu/EF-1A subfamily.</text>
</comment>
<dbReference type="CDD" id="cd16267">
    <property type="entry name" value="HBS1-like_II"/>
    <property type="match status" value="1"/>
</dbReference>
<dbReference type="EMBL" id="JAQGDS010000014">
    <property type="protein sequence ID" value="KAJ6256148.1"/>
    <property type="molecule type" value="Genomic_DNA"/>
</dbReference>
<evidence type="ECO:0000313" key="15">
    <source>
        <dbReference type="EMBL" id="KAJ6256148.1"/>
    </source>
</evidence>
<dbReference type="InterPro" id="IPR050100">
    <property type="entry name" value="TRAFAC_GTPase_members"/>
</dbReference>
<keyword evidence="5" id="KW-0547">Nucleotide-binding</keyword>
<dbReference type="GO" id="GO:1990533">
    <property type="term" value="C:Dom34-Hbs1 complex"/>
    <property type="evidence" value="ECO:0007669"/>
    <property type="project" value="UniProtKB-ARBA"/>
</dbReference>
<feature type="region of interest" description="Disordered" evidence="13">
    <location>
        <begin position="223"/>
        <end position="278"/>
    </location>
</feature>
<dbReference type="InterPro" id="IPR009001">
    <property type="entry name" value="Transl_elong_EF1A/Init_IF2_C"/>
</dbReference>